<dbReference type="InterPro" id="IPR001611">
    <property type="entry name" value="Leu-rich_rpt"/>
</dbReference>
<dbReference type="GO" id="GO:0004674">
    <property type="term" value="F:protein serine/threonine kinase activity"/>
    <property type="evidence" value="ECO:0007669"/>
    <property type="project" value="UniProtKB-KW"/>
</dbReference>
<comment type="catalytic activity">
    <reaction evidence="18">
        <text>L-seryl-[protein] + ATP = O-phospho-L-seryl-[protein] + ADP + H(+)</text>
        <dbReference type="Rhea" id="RHEA:17989"/>
        <dbReference type="Rhea" id="RHEA-COMP:9863"/>
        <dbReference type="Rhea" id="RHEA-COMP:11604"/>
        <dbReference type="ChEBI" id="CHEBI:15378"/>
        <dbReference type="ChEBI" id="CHEBI:29999"/>
        <dbReference type="ChEBI" id="CHEBI:30616"/>
        <dbReference type="ChEBI" id="CHEBI:83421"/>
        <dbReference type="ChEBI" id="CHEBI:456216"/>
        <dbReference type="EC" id="2.7.11.1"/>
    </reaction>
</comment>
<dbReference type="InterPro" id="IPR017441">
    <property type="entry name" value="Protein_kinase_ATP_BS"/>
</dbReference>
<reference evidence="20" key="1">
    <citation type="submission" date="2015-06" db="UniProtKB">
        <authorList>
            <consortium name="EnsemblPlants"/>
        </authorList>
    </citation>
    <scope>IDENTIFICATION</scope>
</reference>
<feature type="domain" description="Protein kinase" evidence="19">
    <location>
        <begin position="852"/>
        <end position="1211"/>
    </location>
</feature>
<dbReference type="SUPFAM" id="SSF52058">
    <property type="entry name" value="L domain-like"/>
    <property type="match status" value="3"/>
</dbReference>
<evidence type="ECO:0000256" key="16">
    <source>
        <dbReference type="ARBA" id="ARBA00023180"/>
    </source>
</evidence>
<dbReference type="EC" id="2.7.11.1" evidence="2"/>
<dbReference type="CDD" id="cd14066">
    <property type="entry name" value="STKc_IRAK"/>
    <property type="match status" value="1"/>
</dbReference>
<dbReference type="Gene3D" id="1.10.510.10">
    <property type="entry name" value="Transferase(Phosphotransferase) domain 1"/>
    <property type="match status" value="1"/>
</dbReference>
<keyword evidence="15" id="KW-0675">Receptor</keyword>
<dbReference type="InterPro" id="IPR000719">
    <property type="entry name" value="Prot_kinase_dom"/>
</dbReference>
<dbReference type="InterPro" id="IPR032675">
    <property type="entry name" value="LRR_dom_sf"/>
</dbReference>
<evidence type="ECO:0000256" key="4">
    <source>
        <dbReference type="ARBA" id="ARBA00022527"/>
    </source>
</evidence>
<dbReference type="SMART" id="SM00369">
    <property type="entry name" value="LRR_TYP"/>
    <property type="match status" value="9"/>
</dbReference>
<dbReference type="Pfam" id="PF23598">
    <property type="entry name" value="LRR_14"/>
    <property type="match status" value="1"/>
</dbReference>
<dbReference type="FunFam" id="3.80.10.10:FF:000626">
    <property type="entry name" value="Leucine-rich repeat receptor protein kinase MSP1"/>
    <property type="match status" value="1"/>
</dbReference>
<evidence type="ECO:0000256" key="18">
    <source>
        <dbReference type="ARBA" id="ARBA00048679"/>
    </source>
</evidence>
<evidence type="ECO:0000313" key="20">
    <source>
        <dbReference type="EnsemblPlants" id="EMT23943"/>
    </source>
</evidence>
<dbReference type="PROSITE" id="PS00107">
    <property type="entry name" value="PROTEIN_KINASE_ATP"/>
    <property type="match status" value="1"/>
</dbReference>
<evidence type="ECO:0000256" key="8">
    <source>
        <dbReference type="ARBA" id="ARBA00022729"/>
    </source>
</evidence>
<keyword evidence="13" id="KW-1133">Transmembrane helix</keyword>
<evidence type="ECO:0000256" key="13">
    <source>
        <dbReference type="ARBA" id="ARBA00022989"/>
    </source>
</evidence>
<keyword evidence="5" id="KW-0433">Leucine-rich repeat</keyword>
<evidence type="ECO:0000256" key="1">
    <source>
        <dbReference type="ARBA" id="ARBA00004162"/>
    </source>
</evidence>
<keyword evidence="8" id="KW-0732">Signal</keyword>
<evidence type="ECO:0000256" key="12">
    <source>
        <dbReference type="ARBA" id="ARBA00022840"/>
    </source>
</evidence>
<evidence type="ECO:0000259" key="19">
    <source>
        <dbReference type="PROSITE" id="PS50011"/>
    </source>
</evidence>
<dbReference type="FunFam" id="3.30.200.20:FF:000745">
    <property type="entry name" value="Phytosulfokine receptor 2"/>
    <property type="match status" value="1"/>
</dbReference>
<dbReference type="PANTHER" id="PTHR48053:SF154">
    <property type="entry name" value="(WILD MALAYSIAN BANANA) HYPOTHETICAL PROTEIN"/>
    <property type="match status" value="1"/>
</dbReference>
<keyword evidence="6" id="KW-0808">Transferase</keyword>
<keyword evidence="14" id="KW-0472">Membrane</keyword>
<keyword evidence="7" id="KW-0812">Transmembrane</keyword>
<evidence type="ECO:0000256" key="17">
    <source>
        <dbReference type="ARBA" id="ARBA00047899"/>
    </source>
</evidence>
<evidence type="ECO:0000256" key="5">
    <source>
        <dbReference type="ARBA" id="ARBA00022614"/>
    </source>
</evidence>
<dbReference type="SUPFAM" id="SSF56112">
    <property type="entry name" value="Protein kinase-like (PK-like)"/>
    <property type="match status" value="2"/>
</dbReference>
<protein>
    <recommendedName>
        <fullName evidence="2">non-specific serine/threonine protein kinase</fullName>
        <ecNumber evidence="2">2.7.11.1</ecNumber>
    </recommendedName>
</protein>
<keyword evidence="3" id="KW-1003">Cell membrane</keyword>
<dbReference type="ExpressionAtlas" id="M8BQ53">
    <property type="expression patterns" value="baseline"/>
</dbReference>
<dbReference type="SMART" id="SM00365">
    <property type="entry name" value="LRR_SD22"/>
    <property type="match status" value="7"/>
</dbReference>
<evidence type="ECO:0000256" key="6">
    <source>
        <dbReference type="ARBA" id="ARBA00022679"/>
    </source>
</evidence>
<proteinExistence type="predicted"/>
<dbReference type="GO" id="GO:0005524">
    <property type="term" value="F:ATP binding"/>
    <property type="evidence" value="ECO:0007669"/>
    <property type="project" value="UniProtKB-UniRule"/>
</dbReference>
<dbReference type="InterPro" id="IPR001245">
    <property type="entry name" value="Ser-Thr/Tyr_kinase_cat_dom"/>
</dbReference>
<dbReference type="GO" id="GO:0005886">
    <property type="term" value="C:plasma membrane"/>
    <property type="evidence" value="ECO:0007669"/>
    <property type="project" value="UniProtKB-SubCell"/>
</dbReference>
<comment type="subcellular location">
    <subcellularLocation>
        <location evidence="1">Cell membrane</location>
        <topology evidence="1">Single-pass membrane protein</topology>
    </subcellularLocation>
</comment>
<keyword evidence="10" id="KW-0547">Nucleotide-binding</keyword>
<keyword evidence="16" id="KW-0325">Glycoprotein</keyword>
<evidence type="ECO:0000256" key="2">
    <source>
        <dbReference type="ARBA" id="ARBA00012513"/>
    </source>
</evidence>
<dbReference type="InterPro" id="IPR051716">
    <property type="entry name" value="Plant_RL_S/T_kinase"/>
</dbReference>
<comment type="catalytic activity">
    <reaction evidence="17">
        <text>L-threonyl-[protein] + ATP = O-phospho-L-threonyl-[protein] + ADP + H(+)</text>
        <dbReference type="Rhea" id="RHEA:46608"/>
        <dbReference type="Rhea" id="RHEA-COMP:11060"/>
        <dbReference type="Rhea" id="RHEA-COMP:11605"/>
        <dbReference type="ChEBI" id="CHEBI:15378"/>
        <dbReference type="ChEBI" id="CHEBI:30013"/>
        <dbReference type="ChEBI" id="CHEBI:30616"/>
        <dbReference type="ChEBI" id="CHEBI:61977"/>
        <dbReference type="ChEBI" id="CHEBI:456216"/>
        <dbReference type="EC" id="2.7.11.1"/>
    </reaction>
</comment>
<evidence type="ECO:0000256" key="11">
    <source>
        <dbReference type="ARBA" id="ARBA00022777"/>
    </source>
</evidence>
<dbReference type="FunFam" id="3.80.10.10:FF:000737">
    <property type="entry name" value="Predicted protein"/>
    <property type="match status" value="1"/>
</dbReference>
<accession>M8BQ53</accession>
<keyword evidence="9" id="KW-0677">Repeat</keyword>
<evidence type="ECO:0000256" key="15">
    <source>
        <dbReference type="ARBA" id="ARBA00023170"/>
    </source>
</evidence>
<dbReference type="InterPro" id="IPR011009">
    <property type="entry name" value="Kinase-like_dom_sf"/>
</dbReference>
<dbReference type="Pfam" id="PF00560">
    <property type="entry name" value="LRR_1"/>
    <property type="match status" value="7"/>
</dbReference>
<evidence type="ECO:0000256" key="14">
    <source>
        <dbReference type="ARBA" id="ARBA00023136"/>
    </source>
</evidence>
<organism evidence="20">
    <name type="scientific">Aegilops tauschii</name>
    <name type="common">Tausch's goatgrass</name>
    <name type="synonym">Aegilops squarrosa</name>
    <dbReference type="NCBI Taxonomy" id="37682"/>
    <lineage>
        <taxon>Eukaryota</taxon>
        <taxon>Viridiplantae</taxon>
        <taxon>Streptophyta</taxon>
        <taxon>Embryophyta</taxon>
        <taxon>Tracheophyta</taxon>
        <taxon>Spermatophyta</taxon>
        <taxon>Magnoliopsida</taxon>
        <taxon>Liliopsida</taxon>
        <taxon>Poales</taxon>
        <taxon>Poaceae</taxon>
        <taxon>BOP clade</taxon>
        <taxon>Pooideae</taxon>
        <taxon>Triticodae</taxon>
        <taxon>Triticeae</taxon>
        <taxon>Triticinae</taxon>
        <taxon>Aegilops</taxon>
    </lineage>
</organism>
<keyword evidence="4" id="KW-0723">Serine/threonine-protein kinase</keyword>
<evidence type="ECO:0000256" key="9">
    <source>
        <dbReference type="ARBA" id="ARBA00022737"/>
    </source>
</evidence>
<evidence type="ECO:0000256" key="3">
    <source>
        <dbReference type="ARBA" id="ARBA00022475"/>
    </source>
</evidence>
<dbReference type="EnsemblPlants" id="EMT23943">
    <property type="protein sequence ID" value="EMT23943"/>
    <property type="gene ID" value="F775_16828"/>
</dbReference>
<dbReference type="PROSITE" id="PS50011">
    <property type="entry name" value="PROTEIN_KINASE_DOM"/>
    <property type="match status" value="1"/>
</dbReference>
<sequence length="1318" mass="144177">MSGSSDIKSLFTLRHSIAEEKGFLRSWFDSETPPCSWLGITCSGRSVVAIDLSSMPLYVRFPSCIGAFESLVLLNLSGCGFTGEVRDTLGNLQRLQYLELNDNQLSGSLPPSLYTLKMLKEMVLDNNLLHGQLSPAIAQLQHLTKLSISGNSISGGIPTELGSLQNLEFLDLHMNSLNGSIPAAFRNLSQLLHLDLSQNNLSGLIFSGISSLVNLMSLDLSSNNFVGPIPREIGQLENLQLLILGQNAFTASIPEEIGNLKRLQVLLLPECKLTGTIPWSISGLVSLEEFDISENHFDAELPTSIGLHGNLTQLIAKNAGLRGSIPKELSNCKKITLIHLSFNDFTGSIPEELAELKTVISFSVEGNKLSGNIPDWIRNWANARSISLGQNLFSGPLPLLPLQHLLSFSAETNRLSGSVPAEMCQDNSLQTLILHDNNLTASIEETSKGCTNLTELNLLGNHLHGEIPGYLADLPLVSLELSLNNFTGMLPDRLWESSALLQISLSNNQITGQTPDSIGRLSSLQRLQIDNNYLEGPIPQSVGYLRNLTILSLHGNGLSGNIPIELFNCRNLATLDLSSNNLTGHIPRAISNLTLLNSLILSYTQLYVLTGSLPQSLLCNKYLNRLDVSNNNLSGKILFFCPMDGESSSSLLFFNSSSNHFSGTLDESISNFTQLSSLDIHNNSLTGSLPSALSDLSFLNYLDLSSNDFYGVIPCGICNIFGLTFANFSGNHIDMYSSSDCAAGGVCSTNGTGRRVAHPSHRVRRLGIICILSLAVIIVLVLLVFYLRHKLSRNSSLVIVPAGKAKATVEPTSTDELLGRKSREPLSINLATFQHSLLRVTIDDILKATKNFSKEHIIGDGGFGTVYKAALPEGRRVAIKRLHDGHQFQGDREFLAEMETIGKVKHPNLVPLLGYCVCGDERFLIYEYLEHGSLEIWLRNRADAGYASCPEGRRVAIKRLHGGHQFQGDREFLAEMETIGKVKHPNLVPLLGYCVCGDERFLIYEYMENGSLEIWLRNRADAVEALGWPDRLKICLGSAHGLAFLHEGFVPHIIHRDVKSSDVNFEPRVSDFGLARIISACETHVSTDIAGTFGYIPLEYGQTMKSSTKGDVYSFGVVMLELLTGRPPTGQEDLEGGGNLVGWVRWVIARGTRNKLFDPCLPVSGVWREQMVRVLGIALDCTADEPWKRPSMVEVVKGLKTTQAMECGPLVADGRNTRSKMSYTEAWRNYAQLLGFQESSGISAIAALGVKPCCSTPAAADMRLTPELRWVCSGREDGLVIEVNNLTPSHWICAGLCVTSVMILSEFLLLPAMCSIQA</sequence>
<dbReference type="Gene3D" id="3.80.10.10">
    <property type="entry name" value="Ribonuclease Inhibitor"/>
    <property type="match status" value="5"/>
</dbReference>
<evidence type="ECO:0000256" key="10">
    <source>
        <dbReference type="ARBA" id="ARBA00022741"/>
    </source>
</evidence>
<dbReference type="FunFam" id="3.80.10.10:FF:000062">
    <property type="entry name" value="protein STRUBBELIG-RECEPTOR FAMILY 3"/>
    <property type="match status" value="1"/>
</dbReference>
<dbReference type="Pfam" id="PF13855">
    <property type="entry name" value="LRR_8"/>
    <property type="match status" value="1"/>
</dbReference>
<dbReference type="InterPro" id="IPR003591">
    <property type="entry name" value="Leu-rich_rpt_typical-subtyp"/>
</dbReference>
<dbReference type="Gene3D" id="3.30.200.20">
    <property type="entry name" value="Phosphorylase Kinase, domain 1"/>
    <property type="match status" value="2"/>
</dbReference>
<dbReference type="PRINTS" id="PR00019">
    <property type="entry name" value="LEURICHRPT"/>
</dbReference>
<dbReference type="FunFam" id="1.10.510.10:FF:000290">
    <property type="entry name" value="LRR receptor-like serine/threonine-protein kinase ERECTA"/>
    <property type="match status" value="1"/>
</dbReference>
<dbReference type="InterPro" id="IPR055414">
    <property type="entry name" value="LRR_R13L4/SHOC2-like"/>
</dbReference>
<keyword evidence="12" id="KW-0067">ATP-binding</keyword>
<evidence type="ECO:0000256" key="7">
    <source>
        <dbReference type="ARBA" id="ARBA00022692"/>
    </source>
</evidence>
<dbReference type="Pfam" id="PF08263">
    <property type="entry name" value="LRRNT_2"/>
    <property type="match status" value="1"/>
</dbReference>
<keyword evidence="11" id="KW-0418">Kinase</keyword>
<dbReference type="PANTHER" id="PTHR48053">
    <property type="entry name" value="LEUCINE RICH REPEAT FAMILY PROTEIN, EXPRESSED"/>
    <property type="match status" value="1"/>
</dbReference>
<name>M8BQ53_AEGTA</name>
<dbReference type="Pfam" id="PF07714">
    <property type="entry name" value="PK_Tyr_Ser-Thr"/>
    <property type="match status" value="2"/>
</dbReference>
<dbReference type="InterPro" id="IPR013210">
    <property type="entry name" value="LRR_N_plant-typ"/>
</dbReference>